<dbReference type="PATRIC" id="fig|1313293.3.peg.595"/>
<sequence length="48" mass="5672">MKLAFIGVSFFYYNTKFYSDLNLNYLMLFKNMIEKIVLFKLFGGFLGA</sequence>
<reference evidence="1 2" key="1">
    <citation type="submission" date="2013-04" db="EMBL/GenBank/DDBJ databases">
        <title>Comparative Genomics of Relapsing Fever Spirochetes.</title>
        <authorList>
            <person name="Schwan T.G."/>
            <person name="Raffel S.J."/>
            <person name="Porcella S.F."/>
            <person name="Martens C.A."/>
            <person name="Bruno D.P."/>
            <person name="Rickefs S.M."/>
            <person name="Barbian K.B."/>
        </authorList>
    </citation>
    <scope>NUCLEOTIDE SEQUENCE [LARGE SCALE GENOMIC DNA]</scope>
    <source>
        <strain evidence="1 2">BA2</strain>
    </source>
</reference>
<dbReference type="OrthoDB" id="9804819at2"/>
<proteinExistence type="predicted"/>
<dbReference type="HOGENOM" id="CLU_3150086_0_0_12"/>
<protein>
    <submittedName>
        <fullName evidence="1">Uncharacterized protein</fullName>
    </submittedName>
</protein>
<accession>W5SMZ4</accession>
<dbReference type="AlphaFoldDB" id="W5SMZ4"/>
<evidence type="ECO:0000313" key="2">
    <source>
        <dbReference type="Proteomes" id="UP000019262"/>
    </source>
</evidence>
<gene>
    <name evidence="1" type="ORF">BAN_0900010</name>
</gene>
<organism evidence="1 2">
    <name type="scientific">Borrelia anserina BA2</name>
    <dbReference type="NCBI Taxonomy" id="1313293"/>
    <lineage>
        <taxon>Bacteria</taxon>
        <taxon>Pseudomonadati</taxon>
        <taxon>Spirochaetota</taxon>
        <taxon>Spirochaetia</taxon>
        <taxon>Spirochaetales</taxon>
        <taxon>Borreliaceae</taxon>
        <taxon>Borrelia</taxon>
    </lineage>
</organism>
<dbReference type="EMBL" id="CP005829">
    <property type="protein sequence ID" value="AHH08549.1"/>
    <property type="molecule type" value="Genomic_DNA"/>
</dbReference>
<dbReference type="Proteomes" id="UP000019262">
    <property type="component" value="Chromosome"/>
</dbReference>
<evidence type="ECO:0000313" key="1">
    <source>
        <dbReference type="EMBL" id="AHH08549.1"/>
    </source>
</evidence>
<dbReference type="RefSeq" id="WP_156922702.1">
    <property type="nucleotide sequence ID" value="NZ_CP005829.1"/>
</dbReference>
<name>W5SMZ4_BORAN</name>